<reference evidence="2" key="1">
    <citation type="submission" date="2021-06" db="EMBL/GenBank/DDBJ databases">
        <title>Parelaphostrongylus tenuis whole genome reference sequence.</title>
        <authorList>
            <person name="Garwood T.J."/>
            <person name="Larsen P.A."/>
            <person name="Fountain-Jones N.M."/>
            <person name="Garbe J.R."/>
            <person name="Macchietto M.G."/>
            <person name="Kania S.A."/>
            <person name="Gerhold R.W."/>
            <person name="Richards J.E."/>
            <person name="Wolf T.M."/>
        </authorList>
    </citation>
    <scope>NUCLEOTIDE SEQUENCE</scope>
    <source>
        <strain evidence="2">MNPRO001-30</strain>
        <tissue evidence="2">Meninges</tissue>
    </source>
</reference>
<sequence length="266" mass="31639">MVVDKVDTLSSTIHQLTDNVTTVADRSLIEKENSLRIREQQLEKQRAEEKYRVREEWNRLNAEKLVFKEDQRFILENIEKQKTLLEKSKTAFFQEQHDLLVRVCTERQLLEQEKSEFRGKRSADVKRLKEGAGELQRRAQNVLAAEKQVDEMRRHYEMKMRQLQELEMSLMEECVEMENIRNQLSTQKFRISDKDSINYDTALNNVDNDTLFHQDSQSAPPSSKMPFEQFDLHVLIRHSWRKGLTILELVDENNEMNLMTQQQNPL</sequence>
<proteinExistence type="predicted"/>
<dbReference type="GO" id="GO:0097539">
    <property type="term" value="C:ciliary transition fiber"/>
    <property type="evidence" value="ECO:0007669"/>
    <property type="project" value="InterPro"/>
</dbReference>
<dbReference type="InterPro" id="IPR033561">
    <property type="entry name" value="FBF1"/>
</dbReference>
<dbReference type="GO" id="GO:0005814">
    <property type="term" value="C:centriole"/>
    <property type="evidence" value="ECO:0007669"/>
    <property type="project" value="TreeGrafter"/>
</dbReference>
<protein>
    <submittedName>
        <fullName evidence="2">Uncharacterized protein</fullName>
    </submittedName>
</protein>
<keyword evidence="1" id="KW-0175">Coiled coil</keyword>
<name>A0AAD5N176_PARTN</name>
<dbReference type="Proteomes" id="UP001196413">
    <property type="component" value="Unassembled WGS sequence"/>
</dbReference>
<accession>A0AAD5N176</accession>
<dbReference type="GO" id="GO:0060271">
    <property type="term" value="P:cilium assembly"/>
    <property type="evidence" value="ECO:0007669"/>
    <property type="project" value="InterPro"/>
</dbReference>
<feature type="coiled-coil region" evidence="1">
    <location>
        <begin position="149"/>
        <end position="183"/>
    </location>
</feature>
<gene>
    <name evidence="2" type="ORF">KIN20_016283</name>
</gene>
<dbReference type="GO" id="GO:0036064">
    <property type="term" value="C:ciliary basal body"/>
    <property type="evidence" value="ECO:0007669"/>
    <property type="project" value="TreeGrafter"/>
</dbReference>
<feature type="non-terminal residue" evidence="2">
    <location>
        <position position="1"/>
    </location>
</feature>
<comment type="caution">
    <text evidence="2">The sequence shown here is derived from an EMBL/GenBank/DDBJ whole genome shotgun (WGS) entry which is preliminary data.</text>
</comment>
<dbReference type="AlphaFoldDB" id="A0AAD5N176"/>
<evidence type="ECO:0000313" key="3">
    <source>
        <dbReference type="Proteomes" id="UP001196413"/>
    </source>
</evidence>
<organism evidence="2 3">
    <name type="scientific">Parelaphostrongylus tenuis</name>
    <name type="common">Meningeal worm</name>
    <dbReference type="NCBI Taxonomy" id="148309"/>
    <lineage>
        <taxon>Eukaryota</taxon>
        <taxon>Metazoa</taxon>
        <taxon>Ecdysozoa</taxon>
        <taxon>Nematoda</taxon>
        <taxon>Chromadorea</taxon>
        <taxon>Rhabditida</taxon>
        <taxon>Rhabditina</taxon>
        <taxon>Rhabditomorpha</taxon>
        <taxon>Strongyloidea</taxon>
        <taxon>Metastrongylidae</taxon>
        <taxon>Parelaphostrongylus</taxon>
    </lineage>
</organism>
<keyword evidence="3" id="KW-1185">Reference proteome</keyword>
<dbReference type="PANTHER" id="PTHR33689">
    <property type="entry name" value="FAS-BINDING FACTOR 1"/>
    <property type="match status" value="1"/>
</dbReference>
<dbReference type="GO" id="GO:0090162">
    <property type="term" value="P:establishment of epithelial cell polarity"/>
    <property type="evidence" value="ECO:0007669"/>
    <property type="project" value="InterPro"/>
</dbReference>
<evidence type="ECO:0000313" key="2">
    <source>
        <dbReference type="EMBL" id="KAJ1357991.1"/>
    </source>
</evidence>
<dbReference type="PANTHER" id="PTHR33689:SF1">
    <property type="entry name" value="FAS-BINDING FACTOR 1"/>
    <property type="match status" value="1"/>
</dbReference>
<evidence type="ECO:0000256" key="1">
    <source>
        <dbReference type="SAM" id="Coils"/>
    </source>
</evidence>
<dbReference type="EMBL" id="JAHQIW010003276">
    <property type="protein sequence ID" value="KAJ1357991.1"/>
    <property type="molecule type" value="Genomic_DNA"/>
</dbReference>